<evidence type="ECO:0000313" key="2">
    <source>
        <dbReference type="Proteomes" id="UP001066276"/>
    </source>
</evidence>
<protein>
    <submittedName>
        <fullName evidence="1">Uncharacterized protein</fullName>
    </submittedName>
</protein>
<organism evidence="1 2">
    <name type="scientific">Pleurodeles waltl</name>
    <name type="common">Iberian ribbed newt</name>
    <dbReference type="NCBI Taxonomy" id="8319"/>
    <lineage>
        <taxon>Eukaryota</taxon>
        <taxon>Metazoa</taxon>
        <taxon>Chordata</taxon>
        <taxon>Craniata</taxon>
        <taxon>Vertebrata</taxon>
        <taxon>Euteleostomi</taxon>
        <taxon>Amphibia</taxon>
        <taxon>Batrachia</taxon>
        <taxon>Caudata</taxon>
        <taxon>Salamandroidea</taxon>
        <taxon>Salamandridae</taxon>
        <taxon>Pleurodelinae</taxon>
        <taxon>Pleurodeles</taxon>
    </lineage>
</organism>
<dbReference type="AlphaFoldDB" id="A0AAV7VDJ0"/>
<keyword evidence="2" id="KW-1185">Reference proteome</keyword>
<evidence type="ECO:0000313" key="1">
    <source>
        <dbReference type="EMBL" id="KAJ1198248.1"/>
    </source>
</evidence>
<reference evidence="1" key="1">
    <citation type="journal article" date="2022" name="bioRxiv">
        <title>Sequencing and chromosome-scale assembly of the giantPleurodeles waltlgenome.</title>
        <authorList>
            <person name="Brown T."/>
            <person name="Elewa A."/>
            <person name="Iarovenko S."/>
            <person name="Subramanian E."/>
            <person name="Araus A.J."/>
            <person name="Petzold A."/>
            <person name="Susuki M."/>
            <person name="Suzuki K.-i.T."/>
            <person name="Hayashi T."/>
            <person name="Toyoda A."/>
            <person name="Oliveira C."/>
            <person name="Osipova E."/>
            <person name="Leigh N.D."/>
            <person name="Simon A."/>
            <person name="Yun M.H."/>
        </authorList>
    </citation>
    <scope>NUCLEOTIDE SEQUENCE</scope>
    <source>
        <strain evidence="1">20211129_DDA</strain>
        <tissue evidence="1">Liver</tissue>
    </source>
</reference>
<accession>A0AAV7VDJ0</accession>
<sequence>MSQFEPLSWVRAGLASFLHAQRCLHQKYCCTMIRKPHSVGWDLTSLRQQAARRFSRHGHRSSSRIAGVHRFSDAKPDFLAIDRSRVNRFPTRWSVHGFLPLRLPASPFRVPGTGWAPLGRVGVSAETPGAGSE</sequence>
<comment type="caution">
    <text evidence="1">The sequence shown here is derived from an EMBL/GenBank/DDBJ whole genome shotgun (WGS) entry which is preliminary data.</text>
</comment>
<dbReference type="EMBL" id="JANPWB010000003">
    <property type="protein sequence ID" value="KAJ1198248.1"/>
    <property type="molecule type" value="Genomic_DNA"/>
</dbReference>
<proteinExistence type="predicted"/>
<dbReference type="Proteomes" id="UP001066276">
    <property type="component" value="Chromosome 2_1"/>
</dbReference>
<name>A0AAV7VDJ0_PLEWA</name>
<gene>
    <name evidence="1" type="ORF">NDU88_002091</name>
</gene>